<sequence>MGSFTENVTDEMAFWNKWMWIWTPLARAQFKVEDANLWNLHLLAFGWSMIVGMMVGLVGECLGKYSSAADSSD</sequence>
<proteinExistence type="predicted"/>
<name>A0ABP9PKE3_9BACT</name>
<dbReference type="EMBL" id="BAABIA010000009">
    <property type="protein sequence ID" value="GAA5146555.1"/>
    <property type="molecule type" value="Genomic_DNA"/>
</dbReference>
<protein>
    <submittedName>
        <fullName evidence="2">Uncharacterized protein</fullName>
    </submittedName>
</protein>
<feature type="transmembrane region" description="Helical" evidence="1">
    <location>
        <begin position="38"/>
        <end position="58"/>
    </location>
</feature>
<evidence type="ECO:0000313" key="2">
    <source>
        <dbReference type="EMBL" id="GAA5146555.1"/>
    </source>
</evidence>
<keyword evidence="3" id="KW-1185">Reference proteome</keyword>
<keyword evidence="1" id="KW-1133">Transmembrane helix</keyword>
<gene>
    <name evidence="2" type="ORF">GCM10023213_39830</name>
</gene>
<accession>A0ABP9PKE3</accession>
<reference evidence="3" key="1">
    <citation type="journal article" date="2019" name="Int. J. Syst. Evol. Microbiol.">
        <title>The Global Catalogue of Microorganisms (GCM) 10K type strain sequencing project: providing services to taxonomists for standard genome sequencing and annotation.</title>
        <authorList>
            <consortium name="The Broad Institute Genomics Platform"/>
            <consortium name="The Broad Institute Genome Sequencing Center for Infectious Disease"/>
            <person name="Wu L."/>
            <person name="Ma J."/>
        </authorList>
    </citation>
    <scope>NUCLEOTIDE SEQUENCE [LARGE SCALE GENOMIC DNA]</scope>
    <source>
        <strain evidence="3">JCM 18053</strain>
    </source>
</reference>
<dbReference type="Proteomes" id="UP001499852">
    <property type="component" value="Unassembled WGS sequence"/>
</dbReference>
<evidence type="ECO:0000313" key="3">
    <source>
        <dbReference type="Proteomes" id="UP001499852"/>
    </source>
</evidence>
<evidence type="ECO:0000256" key="1">
    <source>
        <dbReference type="SAM" id="Phobius"/>
    </source>
</evidence>
<keyword evidence="1" id="KW-0812">Transmembrane</keyword>
<keyword evidence="1" id="KW-0472">Membrane</keyword>
<comment type="caution">
    <text evidence="2">The sequence shown here is derived from an EMBL/GenBank/DDBJ whole genome shotgun (WGS) entry which is preliminary data.</text>
</comment>
<organism evidence="2 3">
    <name type="scientific">Prosthecobacter algae</name>
    <dbReference type="NCBI Taxonomy" id="1144682"/>
    <lineage>
        <taxon>Bacteria</taxon>
        <taxon>Pseudomonadati</taxon>
        <taxon>Verrucomicrobiota</taxon>
        <taxon>Verrucomicrobiia</taxon>
        <taxon>Verrucomicrobiales</taxon>
        <taxon>Verrucomicrobiaceae</taxon>
        <taxon>Prosthecobacter</taxon>
    </lineage>
</organism>